<gene>
    <name evidence="11" type="ORF">METBISCDRAFT_30726</name>
</gene>
<dbReference type="InterPro" id="IPR041901">
    <property type="entry name" value="RNAP_I_Rpa43_N"/>
</dbReference>
<accession>A0A4P9ZCM6</accession>
<feature type="region of interest" description="Disordered" evidence="8">
    <location>
        <begin position="1"/>
        <end position="32"/>
    </location>
</feature>
<reference evidence="12" key="1">
    <citation type="journal article" date="2018" name="Nat. Microbiol.">
        <title>Leveraging single-cell genomics to expand the fungal tree of life.</title>
        <authorList>
            <person name="Ahrendt S.R."/>
            <person name="Quandt C.A."/>
            <person name="Ciobanu D."/>
            <person name="Clum A."/>
            <person name="Salamov A."/>
            <person name="Andreopoulos B."/>
            <person name="Cheng J.F."/>
            <person name="Woyke T."/>
            <person name="Pelin A."/>
            <person name="Henrissat B."/>
            <person name="Reynolds N.K."/>
            <person name="Benny G.L."/>
            <person name="Smith M.E."/>
            <person name="James T.Y."/>
            <person name="Grigoriev I.V."/>
        </authorList>
    </citation>
    <scope>NUCLEOTIDE SEQUENCE [LARGE SCALE GENOMIC DNA]</scope>
    <source>
        <strain evidence="12">Baker2002</strain>
    </source>
</reference>
<evidence type="ECO:0000256" key="1">
    <source>
        <dbReference type="ARBA" id="ARBA00004604"/>
    </source>
</evidence>
<dbReference type="Proteomes" id="UP000268321">
    <property type="component" value="Unassembled WGS sequence"/>
</dbReference>
<dbReference type="EMBL" id="ML004454">
    <property type="protein sequence ID" value="RKP30644.1"/>
    <property type="molecule type" value="Genomic_DNA"/>
</dbReference>
<keyword evidence="3 7" id="KW-0240">DNA-directed RNA polymerase</keyword>
<evidence type="ECO:0000256" key="4">
    <source>
        <dbReference type="ARBA" id="ARBA00022553"/>
    </source>
</evidence>
<evidence type="ECO:0000313" key="11">
    <source>
        <dbReference type="EMBL" id="RKP30644.1"/>
    </source>
</evidence>
<evidence type="ECO:0000256" key="7">
    <source>
        <dbReference type="RuleBase" id="RU369086"/>
    </source>
</evidence>
<dbReference type="CDD" id="cd04328">
    <property type="entry name" value="RNAP_I_Rpa43_N"/>
    <property type="match status" value="1"/>
</dbReference>
<evidence type="ECO:0000256" key="6">
    <source>
        <dbReference type="ARBA" id="ARBA00023242"/>
    </source>
</evidence>
<dbReference type="FunFam" id="3.30.1490.120:FF:000004">
    <property type="entry name" value="RNA polymerase I subunit Rpa43"/>
    <property type="match status" value="1"/>
</dbReference>
<dbReference type="InterPro" id="IPR005576">
    <property type="entry name" value="Rpb7-like_N"/>
</dbReference>
<evidence type="ECO:0000256" key="8">
    <source>
        <dbReference type="SAM" id="MobiDB-lite"/>
    </source>
</evidence>
<dbReference type="Pfam" id="PF03876">
    <property type="entry name" value="SHS2_Rpb7-N"/>
    <property type="match status" value="1"/>
</dbReference>
<evidence type="ECO:0000259" key="9">
    <source>
        <dbReference type="Pfam" id="PF03876"/>
    </source>
</evidence>
<evidence type="ECO:0000256" key="5">
    <source>
        <dbReference type="ARBA" id="ARBA00023163"/>
    </source>
</evidence>
<feature type="domain" description="RPA43 OB" evidence="10">
    <location>
        <begin position="126"/>
        <end position="227"/>
    </location>
</feature>
<proteinExistence type="inferred from homology"/>
<sequence length="275" mass="30726">MADIQTNGVGADYGRQKTQKPPRSTNSTSEDGISECFRVARTSMYVSLAPFHIENPIDGIKSQHLDPLVMKYFPKANGVVLGYSNIMIKEDDRVPEGETNEIMVTVSDLSPFAFMWISVDLLLWSPQIGDTLKGYIFMLTATHLGLLVHDTFNAHIKSRFIPQSWKFAPNQADEYNDSEPSEDQRRSHFRSYGYWVDHTGIKVEGKIAFTVRAINTSCKMISLEGTLVSPESELDAQPVHESFDEELEKQAPVAAKPQENGIPTYVADSNSSDSD</sequence>
<keyword evidence="5 7" id="KW-0804">Transcription</keyword>
<dbReference type="GO" id="GO:0005736">
    <property type="term" value="C:RNA polymerase I complex"/>
    <property type="evidence" value="ECO:0007669"/>
    <property type="project" value="UniProtKB-ARBA"/>
</dbReference>
<evidence type="ECO:0000256" key="2">
    <source>
        <dbReference type="ARBA" id="ARBA00005930"/>
    </source>
</evidence>
<dbReference type="PANTHER" id="PTHR12709">
    <property type="entry name" value="DNA-DIRECTED RNA POLYMERASE II, III"/>
    <property type="match status" value="1"/>
</dbReference>
<comment type="similarity">
    <text evidence="2">Belongs to the eukaryotic RPA43 RNA polymerase subunit family.</text>
</comment>
<organism evidence="11 12">
    <name type="scientific">Metschnikowia bicuspidata</name>
    <dbReference type="NCBI Taxonomy" id="27322"/>
    <lineage>
        <taxon>Eukaryota</taxon>
        <taxon>Fungi</taxon>
        <taxon>Dikarya</taxon>
        <taxon>Ascomycota</taxon>
        <taxon>Saccharomycotina</taxon>
        <taxon>Pichiomycetes</taxon>
        <taxon>Metschnikowiaceae</taxon>
        <taxon>Metschnikowia</taxon>
    </lineage>
</organism>
<dbReference type="AlphaFoldDB" id="A0A4P9ZCM6"/>
<feature type="domain" description="RNA polymerase Rpb7-like N-terminal" evidence="9">
    <location>
        <begin position="43"/>
        <end position="94"/>
    </location>
</feature>
<dbReference type="PANTHER" id="PTHR12709:SF5">
    <property type="entry name" value="DNA-DIRECTED RNA POLYMERASE I SUBUNIT RPA43"/>
    <property type="match status" value="1"/>
</dbReference>
<comment type="subcellular location">
    <subcellularLocation>
        <location evidence="1">Nucleus</location>
        <location evidence="1">Nucleolus</location>
    </subcellularLocation>
</comment>
<comment type="function">
    <text evidence="7">DNA-dependent RNA polymerase which catalyzes the transcription of DNA into RNA using the four ribonucleoside triphosphates as substrates.</text>
</comment>
<dbReference type="InterPro" id="IPR045113">
    <property type="entry name" value="Rpb7-like"/>
</dbReference>
<keyword evidence="12" id="KW-1185">Reference proteome</keyword>
<keyword evidence="4" id="KW-0597">Phosphoprotein</keyword>
<dbReference type="InterPro" id="IPR036898">
    <property type="entry name" value="RNA_pol_Rpb7-like_N_sf"/>
</dbReference>
<feature type="compositionally biased region" description="Polar residues" evidence="8">
    <location>
        <begin position="19"/>
        <end position="31"/>
    </location>
</feature>
<dbReference type="GO" id="GO:0006362">
    <property type="term" value="P:transcription elongation by RNA polymerase I"/>
    <property type="evidence" value="ECO:0007669"/>
    <property type="project" value="UniProtKB-ARBA"/>
</dbReference>
<dbReference type="Gene3D" id="3.30.1490.120">
    <property type="entry name" value="RNA polymerase Rpb7-like, N-terminal domain"/>
    <property type="match status" value="1"/>
</dbReference>
<dbReference type="GO" id="GO:0006361">
    <property type="term" value="P:transcription initiation at RNA polymerase I promoter"/>
    <property type="evidence" value="ECO:0007669"/>
    <property type="project" value="UniProtKB-ARBA"/>
</dbReference>
<name>A0A4P9ZCM6_9ASCO</name>
<evidence type="ECO:0000313" key="12">
    <source>
        <dbReference type="Proteomes" id="UP000268321"/>
    </source>
</evidence>
<evidence type="ECO:0000259" key="10">
    <source>
        <dbReference type="Pfam" id="PF17875"/>
    </source>
</evidence>
<dbReference type="OrthoDB" id="10250504at2759"/>
<dbReference type="Gene3D" id="2.40.50.1060">
    <property type="match status" value="1"/>
</dbReference>
<evidence type="ECO:0000256" key="3">
    <source>
        <dbReference type="ARBA" id="ARBA00022478"/>
    </source>
</evidence>
<protein>
    <recommendedName>
        <fullName evidence="7">DNA-directed RNA polymerase subunit</fullName>
    </recommendedName>
</protein>
<dbReference type="InterPro" id="IPR041178">
    <property type="entry name" value="RPA43_OB"/>
</dbReference>
<keyword evidence="6 7" id="KW-0539">Nucleus</keyword>
<dbReference type="Pfam" id="PF17875">
    <property type="entry name" value="RPA43_OB"/>
    <property type="match status" value="1"/>
</dbReference>
<feature type="region of interest" description="Disordered" evidence="8">
    <location>
        <begin position="231"/>
        <end position="275"/>
    </location>
</feature>